<keyword evidence="6 8" id="KW-0472">Membrane</keyword>
<feature type="transmembrane region" description="Helical" evidence="8">
    <location>
        <begin position="290"/>
        <end position="312"/>
    </location>
</feature>
<evidence type="ECO:0000256" key="7">
    <source>
        <dbReference type="SAM" id="MobiDB-lite"/>
    </source>
</evidence>
<evidence type="ECO:0000256" key="1">
    <source>
        <dbReference type="ARBA" id="ARBA00004651"/>
    </source>
</evidence>
<evidence type="ECO:0000256" key="8">
    <source>
        <dbReference type="SAM" id="Phobius"/>
    </source>
</evidence>
<evidence type="ECO:0000313" key="10">
    <source>
        <dbReference type="EMBL" id="KAB7834787.1"/>
    </source>
</evidence>
<feature type="transmembrane region" description="Helical" evidence="8">
    <location>
        <begin position="429"/>
        <end position="448"/>
    </location>
</feature>
<feature type="domain" description="Membrane transport protein MMPL" evidence="9">
    <location>
        <begin position="133"/>
        <end position="431"/>
    </location>
</feature>
<dbReference type="PANTHER" id="PTHR33406:SF11">
    <property type="entry name" value="MEMBRANE PROTEIN SCO6666-RELATED"/>
    <property type="match status" value="1"/>
</dbReference>
<feature type="transmembrane region" description="Helical" evidence="8">
    <location>
        <begin position="707"/>
        <end position="726"/>
    </location>
</feature>
<organism evidence="10 11">
    <name type="scientific">Streptomyces mobaraensis</name>
    <name type="common">Streptoverticillium mobaraense</name>
    <dbReference type="NCBI Taxonomy" id="35621"/>
    <lineage>
        <taxon>Bacteria</taxon>
        <taxon>Bacillati</taxon>
        <taxon>Actinomycetota</taxon>
        <taxon>Actinomycetes</taxon>
        <taxon>Kitasatosporales</taxon>
        <taxon>Streptomycetaceae</taxon>
        <taxon>Streptomyces</taxon>
    </lineage>
</organism>
<feature type="transmembrane region" description="Helical" evidence="8">
    <location>
        <begin position="364"/>
        <end position="390"/>
    </location>
</feature>
<evidence type="ECO:0000256" key="4">
    <source>
        <dbReference type="ARBA" id="ARBA00022692"/>
    </source>
</evidence>
<dbReference type="AlphaFoldDB" id="A0A5N5W0D7"/>
<dbReference type="Pfam" id="PF03176">
    <property type="entry name" value="MMPL"/>
    <property type="match status" value="2"/>
</dbReference>
<evidence type="ECO:0000256" key="6">
    <source>
        <dbReference type="ARBA" id="ARBA00023136"/>
    </source>
</evidence>
<feature type="region of interest" description="Disordered" evidence="7">
    <location>
        <begin position="37"/>
        <end position="59"/>
    </location>
</feature>
<evidence type="ECO:0000256" key="2">
    <source>
        <dbReference type="ARBA" id="ARBA00010157"/>
    </source>
</evidence>
<keyword evidence="11" id="KW-1185">Reference proteome</keyword>
<feature type="transmembrane region" description="Helical" evidence="8">
    <location>
        <begin position="240"/>
        <end position="257"/>
    </location>
</feature>
<dbReference type="EMBL" id="VOKX01000112">
    <property type="protein sequence ID" value="KAB7834787.1"/>
    <property type="molecule type" value="Genomic_DNA"/>
</dbReference>
<keyword evidence="3" id="KW-1003">Cell membrane</keyword>
<comment type="caution">
    <text evidence="10">The sequence shown here is derived from an EMBL/GenBank/DDBJ whole genome shotgun (WGS) entry which is preliminary data.</text>
</comment>
<keyword evidence="5 8" id="KW-1133">Transmembrane helix</keyword>
<gene>
    <name evidence="10" type="ORF">FRZ00_28535</name>
</gene>
<evidence type="ECO:0000313" key="11">
    <source>
        <dbReference type="Proteomes" id="UP000327000"/>
    </source>
</evidence>
<evidence type="ECO:0000259" key="9">
    <source>
        <dbReference type="Pfam" id="PF03176"/>
    </source>
</evidence>
<feature type="transmembrane region" description="Helical" evidence="8">
    <location>
        <begin position="264"/>
        <end position="284"/>
    </location>
</feature>
<dbReference type="InterPro" id="IPR050545">
    <property type="entry name" value="Mycobact_MmpL"/>
</dbReference>
<sequence>MVQSMADKKTGSDTLTADEPPAARRLAARLALRRRDPLGPAVPSGRHRRVAPPAAAKERTDVPGAVARWAYRHCRLVLGSAACLFLLCALVGLSAGDRWSNGGVIADGTAAQRAERAAERLGAGTPDLVVYARSGRPVDAPEVAERGRRMTELAARTPGVASALSYWNTGQEPLRSTDGRGALLRVDLKGGESETARTARTLVPALRAAASGLELSVSGPAWVNVSATDQAKRDLLRSELFALPAAFAVLALAFGSLTATLVPLGIGLTAASGALALLAAVTRLTPVSVFAVNLSCALGFGLAVDYALFTLARYREERARGLDAEAAIGRAMSTTGRAVAFCALTMAWCMASLLVFPLGLIRSLAIASLVVVGFCAAGTLFLIPALVAALGSRLDDARPPFRLPWRPRAAAPSGSPFWRRVAVTVTRRPLPWALAGAALLLGLAAPVVGLRPALMDETILPRHAEARSTAEAVRADFAHVPERQLTVVLPRTDPVTGAARLDAYARRLAALPGAARVSTEAGDYAGGRLTAPRHVDAGGRHGTLVVVFAADAPQSPRTAALVEAVRGTSAPGPAEVAGAAVHLADTERAVTGALGWWAAPMLSGVFVMLLLLTRSPLVAVKAAVLGGLSIGAAVGLMVLLFQRTHLLGPPAGGGGDTLEITMPLLAAALAFGLCVDYEVFLVARMAEEWRRTRRNTASIVFGIEHTGRLFTAAALVVAVSMGALIAARVSLLVILGATIAAIVLLDATVVRSLLVPAVMRLAGRANWWSPAPRRRTAPAADGSPVPE</sequence>
<reference evidence="10 11" key="1">
    <citation type="journal article" date="2019" name="Microb. Cell Fact.">
        <title>Exploring novel herbicidin analogues by transcriptional regulator overexpression and MS/MS molecular networking.</title>
        <authorList>
            <person name="Shi Y."/>
            <person name="Gu R."/>
            <person name="Li Y."/>
            <person name="Wang X."/>
            <person name="Ren W."/>
            <person name="Li X."/>
            <person name="Wang L."/>
            <person name="Xie Y."/>
            <person name="Hong B."/>
        </authorList>
    </citation>
    <scope>NUCLEOTIDE SEQUENCE [LARGE SCALE GENOMIC DNA]</scope>
    <source>
        <strain evidence="10 11">US-43</strain>
    </source>
</reference>
<feature type="transmembrane region" description="Helical" evidence="8">
    <location>
        <begin position="619"/>
        <end position="640"/>
    </location>
</feature>
<evidence type="ECO:0000256" key="3">
    <source>
        <dbReference type="ARBA" id="ARBA00022475"/>
    </source>
</evidence>
<feature type="transmembrane region" description="Helical" evidence="8">
    <location>
        <begin position="338"/>
        <end position="358"/>
    </location>
</feature>
<proteinExistence type="inferred from homology"/>
<name>A0A5N5W0D7_STRMB</name>
<dbReference type="OrthoDB" id="7051771at2"/>
<feature type="transmembrane region" description="Helical" evidence="8">
    <location>
        <begin position="594"/>
        <end position="612"/>
    </location>
</feature>
<keyword evidence="4 8" id="KW-0812">Transmembrane</keyword>
<dbReference type="Proteomes" id="UP000327000">
    <property type="component" value="Unassembled WGS sequence"/>
</dbReference>
<protein>
    <submittedName>
        <fullName evidence="10">MMPL family transporter</fullName>
    </submittedName>
</protein>
<comment type="subcellular location">
    <subcellularLocation>
        <location evidence="1">Cell membrane</location>
        <topology evidence="1">Multi-pass membrane protein</topology>
    </subcellularLocation>
</comment>
<dbReference type="SUPFAM" id="SSF82866">
    <property type="entry name" value="Multidrug efflux transporter AcrB transmembrane domain"/>
    <property type="match status" value="2"/>
</dbReference>
<feature type="transmembrane region" description="Helical" evidence="8">
    <location>
        <begin position="76"/>
        <end position="95"/>
    </location>
</feature>
<evidence type="ECO:0000256" key="5">
    <source>
        <dbReference type="ARBA" id="ARBA00022989"/>
    </source>
</evidence>
<dbReference type="GO" id="GO:0005886">
    <property type="term" value="C:plasma membrane"/>
    <property type="evidence" value="ECO:0007669"/>
    <property type="project" value="UniProtKB-SubCell"/>
</dbReference>
<comment type="similarity">
    <text evidence="2">Belongs to the resistance-nodulation-cell division (RND) (TC 2.A.6) family. MmpL subfamily.</text>
</comment>
<dbReference type="InterPro" id="IPR004869">
    <property type="entry name" value="MMPL_dom"/>
</dbReference>
<feature type="transmembrane region" description="Helical" evidence="8">
    <location>
        <begin position="732"/>
        <end position="754"/>
    </location>
</feature>
<dbReference type="PANTHER" id="PTHR33406">
    <property type="entry name" value="MEMBRANE PROTEIN MJ1562-RELATED"/>
    <property type="match status" value="1"/>
</dbReference>
<accession>A0A5N5W0D7</accession>
<feature type="domain" description="Membrane transport protein MMPL" evidence="9">
    <location>
        <begin position="459"/>
        <end position="777"/>
    </location>
</feature>
<feature type="compositionally biased region" description="Basic and acidic residues" evidence="7">
    <location>
        <begin position="1"/>
        <end position="11"/>
    </location>
</feature>
<feature type="transmembrane region" description="Helical" evidence="8">
    <location>
        <begin position="660"/>
        <end position="686"/>
    </location>
</feature>
<dbReference type="Gene3D" id="1.20.1640.10">
    <property type="entry name" value="Multidrug efflux transporter AcrB transmembrane domain"/>
    <property type="match status" value="2"/>
</dbReference>
<feature type="region of interest" description="Disordered" evidence="7">
    <location>
        <begin position="1"/>
        <end position="20"/>
    </location>
</feature>